<evidence type="ECO:0000313" key="3">
    <source>
        <dbReference type="EMBL" id="SER78936.1"/>
    </source>
</evidence>
<evidence type="ECO:0000259" key="2">
    <source>
        <dbReference type="Pfam" id="PF18545"/>
    </source>
</evidence>
<accession>A0A1H9S1K2</accession>
<proteinExistence type="predicted"/>
<evidence type="ECO:0000256" key="1">
    <source>
        <dbReference type="SAM" id="MobiDB-lite"/>
    </source>
</evidence>
<reference evidence="4" key="1">
    <citation type="submission" date="2016-10" db="EMBL/GenBank/DDBJ databases">
        <authorList>
            <person name="Varghese N."/>
            <person name="Submissions S."/>
        </authorList>
    </citation>
    <scope>NUCLEOTIDE SEQUENCE [LARGE SCALE GENOMIC DNA]</scope>
    <source>
        <strain evidence="4">DSM 25055</strain>
    </source>
</reference>
<sequence length="86" mass="8992">MSNSVPISIEVVRGVAAHEGVDPLDLEPPLHEVVDTDALEALVRSTRDSGVTVEFTYCGARVRIDESGAVEVTPPSSDSEGSAAVE</sequence>
<feature type="domain" description="Halobacterial output" evidence="2">
    <location>
        <begin position="5"/>
        <end position="74"/>
    </location>
</feature>
<evidence type="ECO:0000313" key="4">
    <source>
        <dbReference type="Proteomes" id="UP000199114"/>
    </source>
</evidence>
<dbReference type="AlphaFoldDB" id="A0A1H9S1K2"/>
<feature type="region of interest" description="Disordered" evidence="1">
    <location>
        <begin position="67"/>
        <end position="86"/>
    </location>
</feature>
<dbReference type="RefSeq" id="WP_090622232.1">
    <property type="nucleotide sequence ID" value="NZ_FOFD01000008.1"/>
</dbReference>
<dbReference type="InterPro" id="IPR040624">
    <property type="entry name" value="HalOD1"/>
</dbReference>
<keyword evidence="4" id="KW-1185">Reference proteome</keyword>
<gene>
    <name evidence="3" type="ORF">SAMN04489841_4548</name>
</gene>
<name>A0A1H9S1K2_9EURY</name>
<dbReference type="Pfam" id="PF18545">
    <property type="entry name" value="HalOD1"/>
    <property type="match status" value="1"/>
</dbReference>
<dbReference type="EMBL" id="FOFD01000008">
    <property type="protein sequence ID" value="SER78936.1"/>
    <property type="molecule type" value="Genomic_DNA"/>
</dbReference>
<organism evidence="3 4">
    <name type="scientific">Natrinema salaciae</name>
    <dbReference type="NCBI Taxonomy" id="1186196"/>
    <lineage>
        <taxon>Archaea</taxon>
        <taxon>Methanobacteriati</taxon>
        <taxon>Methanobacteriota</taxon>
        <taxon>Stenosarchaea group</taxon>
        <taxon>Halobacteria</taxon>
        <taxon>Halobacteriales</taxon>
        <taxon>Natrialbaceae</taxon>
        <taxon>Natrinema</taxon>
    </lineage>
</organism>
<protein>
    <recommendedName>
        <fullName evidence="2">Halobacterial output domain-containing protein</fullName>
    </recommendedName>
</protein>
<dbReference type="Proteomes" id="UP000199114">
    <property type="component" value="Unassembled WGS sequence"/>
</dbReference>
<dbReference type="OrthoDB" id="205616at2157"/>